<dbReference type="SUPFAM" id="SSF50475">
    <property type="entry name" value="FMN-binding split barrel"/>
    <property type="match status" value="1"/>
</dbReference>
<evidence type="ECO:0000259" key="2">
    <source>
        <dbReference type="SMART" id="SM00903"/>
    </source>
</evidence>
<organism evidence="3 4">
    <name type="scientific">Gluconacetobacter johannae</name>
    <dbReference type="NCBI Taxonomy" id="112140"/>
    <lineage>
        <taxon>Bacteria</taxon>
        <taxon>Pseudomonadati</taxon>
        <taxon>Pseudomonadota</taxon>
        <taxon>Alphaproteobacteria</taxon>
        <taxon>Acetobacterales</taxon>
        <taxon>Acetobacteraceae</taxon>
        <taxon>Gluconacetobacter</taxon>
    </lineage>
</organism>
<dbReference type="Proteomes" id="UP000561066">
    <property type="component" value="Unassembled WGS sequence"/>
</dbReference>
<accession>A0A7W4J580</accession>
<dbReference type="GO" id="GO:0042602">
    <property type="term" value="F:riboflavin reductase (NADPH) activity"/>
    <property type="evidence" value="ECO:0007669"/>
    <property type="project" value="TreeGrafter"/>
</dbReference>
<gene>
    <name evidence="3" type="ORF">HLH21_02960</name>
</gene>
<dbReference type="InterPro" id="IPR002563">
    <property type="entry name" value="Flavin_Rdtase-like_dom"/>
</dbReference>
<dbReference type="RefSeq" id="WP_182941049.1">
    <property type="nucleotide sequence ID" value="NZ_JABEQH010000003.1"/>
</dbReference>
<dbReference type="SMART" id="SM00903">
    <property type="entry name" value="Flavin_Reduct"/>
    <property type="match status" value="1"/>
</dbReference>
<dbReference type="AlphaFoldDB" id="A0A7W4J580"/>
<dbReference type="GO" id="GO:0006208">
    <property type="term" value="P:pyrimidine nucleobase catabolic process"/>
    <property type="evidence" value="ECO:0007669"/>
    <property type="project" value="TreeGrafter"/>
</dbReference>
<dbReference type="Gene3D" id="2.30.110.10">
    <property type="entry name" value="Electron Transport, Fmn-binding Protein, Chain A"/>
    <property type="match status" value="1"/>
</dbReference>
<dbReference type="EMBL" id="JABEQH010000003">
    <property type="protein sequence ID" value="MBB2174886.1"/>
    <property type="molecule type" value="Genomic_DNA"/>
</dbReference>
<keyword evidence="4" id="KW-1185">Reference proteome</keyword>
<proteinExistence type="predicted"/>
<dbReference type="GO" id="GO:0010181">
    <property type="term" value="F:FMN binding"/>
    <property type="evidence" value="ECO:0007669"/>
    <property type="project" value="InterPro"/>
</dbReference>
<dbReference type="InterPro" id="IPR012349">
    <property type="entry name" value="Split_barrel_FMN-bd"/>
</dbReference>
<evidence type="ECO:0000313" key="4">
    <source>
        <dbReference type="Proteomes" id="UP000561066"/>
    </source>
</evidence>
<name>A0A7W4J580_9PROT</name>
<evidence type="ECO:0000256" key="1">
    <source>
        <dbReference type="ARBA" id="ARBA00023002"/>
    </source>
</evidence>
<keyword evidence="1" id="KW-0560">Oxidoreductase</keyword>
<evidence type="ECO:0000313" key="3">
    <source>
        <dbReference type="EMBL" id="MBB2174886.1"/>
    </source>
</evidence>
<dbReference type="Pfam" id="PF01613">
    <property type="entry name" value="Flavin_Reduct"/>
    <property type="match status" value="1"/>
</dbReference>
<dbReference type="PANTHER" id="PTHR30466">
    <property type="entry name" value="FLAVIN REDUCTASE"/>
    <property type="match status" value="1"/>
</dbReference>
<feature type="domain" description="Flavin reductase like" evidence="2">
    <location>
        <begin position="23"/>
        <end position="170"/>
    </location>
</feature>
<sequence length="183" mass="18931">MPPDALLELRSAQVTTELFRDAMSRLGAPVTLVTTDGAAGRHGLTASAVTSVSDAPPTVLVCLNRTNRSHAAFLGNGVLGISLLSGSHEDLATGFASSRRSTDEKFAAGTWRTDVTGAPLFDDALATLDCTIGALHAAGSHDVLFCAVQSIRIHPAGGAGLAWFDRRFHQLPAGPGPSHIHAG</sequence>
<reference evidence="3 4" key="1">
    <citation type="submission" date="2020-04" db="EMBL/GenBank/DDBJ databases">
        <title>Description of novel Gluconacetobacter.</title>
        <authorList>
            <person name="Sombolestani A."/>
        </authorList>
    </citation>
    <scope>NUCLEOTIDE SEQUENCE [LARGE SCALE GENOMIC DNA]</scope>
    <source>
        <strain evidence="3 4">LMG 21312</strain>
    </source>
</reference>
<protein>
    <submittedName>
        <fullName evidence="3">Flavin reductase</fullName>
    </submittedName>
</protein>
<dbReference type="InterPro" id="IPR050268">
    <property type="entry name" value="NADH-dep_flavin_reductase"/>
</dbReference>
<comment type="caution">
    <text evidence="3">The sequence shown here is derived from an EMBL/GenBank/DDBJ whole genome shotgun (WGS) entry which is preliminary data.</text>
</comment>
<dbReference type="PANTHER" id="PTHR30466:SF1">
    <property type="entry name" value="FMN REDUCTASE (NADH) RUTF"/>
    <property type="match status" value="1"/>
</dbReference>